<dbReference type="InterPro" id="IPR049163">
    <property type="entry name" value="Pif1-like_2B_dom"/>
</dbReference>
<feature type="domain" description="DNA helicase Pif1-like 2B" evidence="1">
    <location>
        <begin position="27"/>
        <end position="72"/>
    </location>
</feature>
<gene>
    <name evidence="2" type="ORF">MERR_LOCUS16341</name>
</gene>
<dbReference type="EMBL" id="CACVBM020001076">
    <property type="protein sequence ID" value="CAA7029106.1"/>
    <property type="molecule type" value="Genomic_DNA"/>
</dbReference>
<proteinExistence type="predicted"/>
<name>A0A6D2IMI9_9BRAS</name>
<dbReference type="PANTHER" id="PTHR23274">
    <property type="entry name" value="DNA HELICASE-RELATED"/>
    <property type="match status" value="1"/>
</dbReference>
<evidence type="ECO:0000259" key="1">
    <source>
        <dbReference type="Pfam" id="PF21530"/>
    </source>
</evidence>
<dbReference type="Proteomes" id="UP000467841">
    <property type="component" value="Unassembled WGS sequence"/>
</dbReference>
<dbReference type="GO" id="GO:0005657">
    <property type="term" value="C:replication fork"/>
    <property type="evidence" value="ECO:0007669"/>
    <property type="project" value="TreeGrafter"/>
</dbReference>
<dbReference type="GO" id="GO:0006260">
    <property type="term" value="P:DNA replication"/>
    <property type="evidence" value="ECO:0007669"/>
    <property type="project" value="TreeGrafter"/>
</dbReference>
<dbReference type="CDD" id="cd18809">
    <property type="entry name" value="SF1_C_RecD"/>
    <property type="match status" value="1"/>
</dbReference>
<comment type="caution">
    <text evidence="2">The sequence shown here is derived from an EMBL/GenBank/DDBJ whole genome shotgun (WGS) entry which is preliminary data.</text>
</comment>
<protein>
    <recommendedName>
        <fullName evidence="1">DNA helicase Pif1-like 2B domain-containing protein</fullName>
    </recommendedName>
</protein>
<dbReference type="AlphaFoldDB" id="A0A6D2IMI9"/>
<keyword evidence="3" id="KW-1185">Reference proteome</keyword>
<dbReference type="FunFam" id="3.40.50.300:FF:002884">
    <property type="entry name" value="ATP-dependent DNA helicase"/>
    <property type="match status" value="1"/>
</dbReference>
<dbReference type="SUPFAM" id="SSF52540">
    <property type="entry name" value="P-loop containing nucleoside triphosphate hydrolases"/>
    <property type="match status" value="1"/>
</dbReference>
<dbReference type="InterPro" id="IPR027417">
    <property type="entry name" value="P-loop_NTPase"/>
</dbReference>
<dbReference type="OrthoDB" id="1930718at2759"/>
<dbReference type="PANTHER" id="PTHR23274:SF48">
    <property type="entry name" value="ATP-DEPENDENT DNA HELICASE"/>
    <property type="match status" value="1"/>
</dbReference>
<evidence type="ECO:0000313" key="3">
    <source>
        <dbReference type="Proteomes" id="UP000467841"/>
    </source>
</evidence>
<accession>A0A6D2IMI9</accession>
<evidence type="ECO:0000313" key="2">
    <source>
        <dbReference type="EMBL" id="CAA7029106.1"/>
    </source>
</evidence>
<organism evidence="2 3">
    <name type="scientific">Microthlaspi erraticum</name>
    <dbReference type="NCBI Taxonomy" id="1685480"/>
    <lineage>
        <taxon>Eukaryota</taxon>
        <taxon>Viridiplantae</taxon>
        <taxon>Streptophyta</taxon>
        <taxon>Embryophyta</taxon>
        <taxon>Tracheophyta</taxon>
        <taxon>Spermatophyta</taxon>
        <taxon>Magnoliopsida</taxon>
        <taxon>eudicotyledons</taxon>
        <taxon>Gunneridae</taxon>
        <taxon>Pentapetalae</taxon>
        <taxon>rosids</taxon>
        <taxon>malvids</taxon>
        <taxon>Brassicales</taxon>
        <taxon>Brassicaceae</taxon>
        <taxon>Coluteocarpeae</taxon>
        <taxon>Microthlaspi</taxon>
    </lineage>
</organism>
<reference evidence="2" key="1">
    <citation type="submission" date="2020-01" db="EMBL/GenBank/DDBJ databases">
        <authorList>
            <person name="Mishra B."/>
        </authorList>
    </citation>
    <scope>NUCLEOTIDE SEQUENCE [LARGE SCALE GENOMIC DNA]</scope>
</reference>
<sequence>MIVTKRLKYHLKVRSRLLITRVIYIDEFLNSIKVFGLPNHLICLKFGTPIMLLSNIDTKNGLCNENRLIVTKMAKYISEAQIITCDKVGIAEIIPRITMSPIEARFPFRMKRKQFPIALVFATTINKSQGQTLGKVGIYLSETVFTHGQLYIAVSRITSRAGLKILITNKDLKPQWTTLNVVFNETSKYI</sequence>
<dbReference type="Pfam" id="PF21530">
    <property type="entry name" value="Pif1_2B_dom"/>
    <property type="match status" value="1"/>
</dbReference>